<dbReference type="Pfam" id="PF12476">
    <property type="entry name" value="DUF3696"/>
    <property type="match status" value="1"/>
</dbReference>
<reference evidence="5" key="1">
    <citation type="submission" date="2016-10" db="EMBL/GenBank/DDBJ databases">
        <authorList>
            <person name="Varghese N."/>
            <person name="Submissions S."/>
        </authorList>
    </citation>
    <scope>NUCLEOTIDE SEQUENCE [LARGE SCALE GENOMIC DNA]</scope>
    <source>
        <strain evidence="5">DSM 10146</strain>
    </source>
</reference>
<feature type="domain" description="ATPase AAA-type core" evidence="3">
    <location>
        <begin position="219"/>
        <end position="383"/>
    </location>
</feature>
<dbReference type="InterPro" id="IPR022532">
    <property type="entry name" value="DUF3696"/>
</dbReference>
<accession>A0A1G7LTT6</accession>
<dbReference type="Pfam" id="PF13304">
    <property type="entry name" value="AAA_21"/>
    <property type="match status" value="1"/>
</dbReference>
<evidence type="ECO:0000259" key="2">
    <source>
        <dbReference type="Pfam" id="PF13175"/>
    </source>
</evidence>
<dbReference type="InterPro" id="IPR051396">
    <property type="entry name" value="Bact_Antivir_Def_Nuclease"/>
</dbReference>
<dbReference type="RefSeq" id="WP_089963852.1">
    <property type="nucleotide sequence ID" value="NZ_FNAV01000027.1"/>
</dbReference>
<protein>
    <recommendedName>
        <fullName evidence="6">DUF3696 domain-containing protein</fullName>
    </recommendedName>
</protein>
<dbReference type="EMBL" id="FNAV01000027">
    <property type="protein sequence ID" value="SDF52922.1"/>
    <property type="molecule type" value="Genomic_DNA"/>
</dbReference>
<feature type="domain" description="Endonuclease GajA/Old nuclease/RecF-like AAA" evidence="2">
    <location>
        <begin position="1"/>
        <end position="109"/>
    </location>
</feature>
<dbReference type="GO" id="GO:0005524">
    <property type="term" value="F:ATP binding"/>
    <property type="evidence" value="ECO:0007669"/>
    <property type="project" value="InterPro"/>
</dbReference>
<evidence type="ECO:0000259" key="3">
    <source>
        <dbReference type="Pfam" id="PF13304"/>
    </source>
</evidence>
<dbReference type="Gene3D" id="3.40.50.300">
    <property type="entry name" value="P-loop containing nucleotide triphosphate hydrolases"/>
    <property type="match status" value="1"/>
</dbReference>
<evidence type="ECO:0008006" key="6">
    <source>
        <dbReference type="Google" id="ProtNLM"/>
    </source>
</evidence>
<dbReference type="InterPro" id="IPR003959">
    <property type="entry name" value="ATPase_AAA_core"/>
</dbReference>
<dbReference type="Pfam" id="PF13175">
    <property type="entry name" value="AAA_15"/>
    <property type="match status" value="1"/>
</dbReference>
<sequence>MLKSMHIQNFKSWRNAKVDFAPITGFFGTNSSGKTSLIQFLLMLKQTKDGTDRAISLDLNGDLVQLGTISDAIHKHDESVPLKWDLEFALDSELVIRDVSKTNPTAISKSKSLQISASNIVHEGGPRANRLSYRLGGVTFSLSPKDEQTSKFDLRTEKVEGEAPDFQFVRTQGRAWQLPGPIKSYAFPDQARTYFQNAAFLADLESAYESQLDKMYYLGPLRQYPQRDYLWTRSRPTDVGQRGERAIDAILAATTAGEKRNLRHKAFYKSFQEMVAYWLREMGLIEEFWVEEIAPNSNRWQARVKTKKQGSEVLLTDVGFGISQVLPVVTLLQYVPEGSTVILEQPEIHLHPLAQAALADVIIQAATHRKVQVLLESHSEHLLLRLQRRIAEDKVSSDDVSLYFCDAPRGESTITELEIDLLGNIKNWPDKFMGDAFNETAHAELARLSRSKAS</sequence>
<dbReference type="InterPro" id="IPR041685">
    <property type="entry name" value="AAA_GajA/Old/RecF-like"/>
</dbReference>
<feature type="domain" description="DUF3696" evidence="1">
    <location>
        <begin position="396"/>
        <end position="441"/>
    </location>
</feature>
<dbReference type="InterPro" id="IPR027417">
    <property type="entry name" value="P-loop_NTPase"/>
</dbReference>
<dbReference type="AlphaFoldDB" id="A0A1G7LTT6"/>
<evidence type="ECO:0000259" key="1">
    <source>
        <dbReference type="Pfam" id="PF12476"/>
    </source>
</evidence>
<dbReference type="SUPFAM" id="SSF52540">
    <property type="entry name" value="P-loop containing nucleoside triphosphate hydrolases"/>
    <property type="match status" value="1"/>
</dbReference>
<dbReference type="GO" id="GO:0016887">
    <property type="term" value="F:ATP hydrolysis activity"/>
    <property type="evidence" value="ECO:0007669"/>
    <property type="project" value="InterPro"/>
</dbReference>
<dbReference type="PIRSF" id="PIRSF034888">
    <property type="entry name" value="P-loop_UCP034888"/>
    <property type="match status" value="1"/>
</dbReference>
<dbReference type="PANTHER" id="PTHR43581">
    <property type="entry name" value="ATP/GTP PHOSPHATASE"/>
    <property type="match status" value="1"/>
</dbReference>
<gene>
    <name evidence="4" type="ORF">SAMN04488105_1274</name>
</gene>
<evidence type="ECO:0000313" key="4">
    <source>
        <dbReference type="EMBL" id="SDF52922.1"/>
    </source>
</evidence>
<name>A0A1G7LTT6_9RHOB</name>
<dbReference type="PANTHER" id="PTHR43581:SF2">
    <property type="entry name" value="EXCINUCLEASE ATPASE SUBUNIT"/>
    <property type="match status" value="1"/>
</dbReference>
<proteinExistence type="predicted"/>
<evidence type="ECO:0000313" key="5">
    <source>
        <dbReference type="Proteomes" id="UP000198994"/>
    </source>
</evidence>
<keyword evidence="5" id="KW-1185">Reference proteome</keyword>
<dbReference type="OrthoDB" id="3322489at2"/>
<dbReference type="InterPro" id="IPR014592">
    <property type="entry name" value="P-loop_UCP034888"/>
</dbReference>
<organism evidence="4 5">
    <name type="scientific">Salipiger thiooxidans</name>
    <dbReference type="NCBI Taxonomy" id="282683"/>
    <lineage>
        <taxon>Bacteria</taxon>
        <taxon>Pseudomonadati</taxon>
        <taxon>Pseudomonadota</taxon>
        <taxon>Alphaproteobacteria</taxon>
        <taxon>Rhodobacterales</taxon>
        <taxon>Roseobacteraceae</taxon>
        <taxon>Salipiger</taxon>
    </lineage>
</organism>
<dbReference type="Proteomes" id="UP000198994">
    <property type="component" value="Unassembled WGS sequence"/>
</dbReference>